<dbReference type="Proteomes" id="UP001596303">
    <property type="component" value="Unassembled WGS sequence"/>
</dbReference>
<dbReference type="RefSeq" id="WP_377379572.1">
    <property type="nucleotide sequence ID" value="NZ_JBHSSW010000017.1"/>
</dbReference>
<dbReference type="EMBL" id="JBHSSW010000017">
    <property type="protein sequence ID" value="MFC6198932.1"/>
    <property type="molecule type" value="Genomic_DNA"/>
</dbReference>
<keyword evidence="4" id="KW-0472">Membrane</keyword>
<organism evidence="7 8">
    <name type="scientific">Ponticaulis profundi</name>
    <dbReference type="NCBI Taxonomy" id="2665222"/>
    <lineage>
        <taxon>Bacteria</taxon>
        <taxon>Pseudomonadati</taxon>
        <taxon>Pseudomonadota</taxon>
        <taxon>Alphaproteobacteria</taxon>
        <taxon>Hyphomonadales</taxon>
        <taxon>Hyphomonadaceae</taxon>
        <taxon>Ponticaulis</taxon>
    </lineage>
</organism>
<proteinExistence type="inferred from homology"/>
<comment type="similarity">
    <text evidence="1">Belongs to the EcnA/EcnB lipoprotein family.</text>
</comment>
<keyword evidence="5" id="KW-0564">Palmitate</keyword>
<evidence type="ECO:0000256" key="2">
    <source>
        <dbReference type="ARBA" id="ARBA00022475"/>
    </source>
</evidence>
<gene>
    <name evidence="7" type="ORF">ACFQDM_12635</name>
</gene>
<evidence type="ECO:0000256" key="3">
    <source>
        <dbReference type="ARBA" id="ARBA00022729"/>
    </source>
</evidence>
<evidence type="ECO:0000256" key="1">
    <source>
        <dbReference type="ARBA" id="ARBA00010296"/>
    </source>
</evidence>
<accession>A0ABW1SBL0</accession>
<keyword evidence="3" id="KW-0732">Signal</keyword>
<evidence type="ECO:0000313" key="7">
    <source>
        <dbReference type="EMBL" id="MFC6198932.1"/>
    </source>
</evidence>
<protein>
    <submittedName>
        <fullName evidence="7">Entericidin A/B family lipoprotein</fullName>
    </submittedName>
</protein>
<keyword evidence="6 7" id="KW-0449">Lipoprotein</keyword>
<evidence type="ECO:0000256" key="6">
    <source>
        <dbReference type="ARBA" id="ARBA00023288"/>
    </source>
</evidence>
<keyword evidence="2" id="KW-1003">Cell membrane</keyword>
<reference evidence="8" key="1">
    <citation type="journal article" date="2019" name="Int. J. Syst. Evol. Microbiol.">
        <title>The Global Catalogue of Microorganisms (GCM) 10K type strain sequencing project: providing services to taxonomists for standard genome sequencing and annotation.</title>
        <authorList>
            <consortium name="The Broad Institute Genomics Platform"/>
            <consortium name="The Broad Institute Genome Sequencing Center for Infectious Disease"/>
            <person name="Wu L."/>
            <person name="Ma J."/>
        </authorList>
    </citation>
    <scope>NUCLEOTIDE SEQUENCE [LARGE SCALE GENOMIC DNA]</scope>
    <source>
        <strain evidence="8">CGMCC-1.15741</strain>
    </source>
</reference>
<name>A0ABW1SBL0_9PROT</name>
<evidence type="ECO:0000256" key="4">
    <source>
        <dbReference type="ARBA" id="ARBA00023136"/>
    </source>
</evidence>
<evidence type="ECO:0000256" key="5">
    <source>
        <dbReference type="ARBA" id="ARBA00023139"/>
    </source>
</evidence>
<dbReference type="InterPro" id="IPR012556">
    <property type="entry name" value="Entericidin"/>
</dbReference>
<keyword evidence="8" id="KW-1185">Reference proteome</keyword>
<evidence type="ECO:0000313" key="8">
    <source>
        <dbReference type="Proteomes" id="UP001596303"/>
    </source>
</evidence>
<sequence length="40" mass="4304">MLSQRVDDLHTVKACNTIEGMGRDIESAGGAIEKTANENK</sequence>
<dbReference type="Pfam" id="PF08085">
    <property type="entry name" value="Entericidin"/>
    <property type="match status" value="1"/>
</dbReference>
<comment type="caution">
    <text evidence="7">The sequence shown here is derived from an EMBL/GenBank/DDBJ whole genome shotgun (WGS) entry which is preliminary data.</text>
</comment>